<proteinExistence type="inferred from homology"/>
<evidence type="ECO:0000256" key="4">
    <source>
        <dbReference type="ARBA" id="ARBA00022989"/>
    </source>
</evidence>
<evidence type="ECO:0000256" key="5">
    <source>
        <dbReference type="ARBA" id="ARBA00023136"/>
    </source>
</evidence>
<organism evidence="8 9">
    <name type="scientific">Murinocardiopsis flavida</name>
    <dbReference type="NCBI Taxonomy" id="645275"/>
    <lineage>
        <taxon>Bacteria</taxon>
        <taxon>Bacillati</taxon>
        <taxon>Actinomycetota</taxon>
        <taxon>Actinomycetes</taxon>
        <taxon>Streptosporangiales</taxon>
        <taxon>Nocardiopsidaceae</taxon>
        <taxon>Murinocardiopsis</taxon>
    </lineage>
</organism>
<sequence length="279" mass="29613">MSSDLIIGFFTLTALEIVLGIDNLVFISILSSKLPESQRAKARNLGIALALITRLLLLLSITWIMGLTAPWFTLFGHDFSGQSIILLAGGLFLIGKATYEIHESLEGEEDHKGSKVGASFTGVIIQIIILDMVFSLDSVITAVGMIGDQPGGIWVMVAAVVISCIVMLVLAGPLSRFVHNHPTVKMLALAFLLLIGMTLIGEGAGFHIEKGFIYTAMGFSLFVEVLNLLAGRRRRRKAGADPKGTPVKLASRYSESAPEPAAPGGAAAEPSQDKPAAGD</sequence>
<feature type="transmembrane region" description="Helical" evidence="7">
    <location>
        <begin position="153"/>
        <end position="174"/>
    </location>
</feature>
<feature type="region of interest" description="Disordered" evidence="6">
    <location>
        <begin position="237"/>
        <end position="279"/>
    </location>
</feature>
<evidence type="ECO:0000256" key="3">
    <source>
        <dbReference type="ARBA" id="ARBA00022692"/>
    </source>
</evidence>
<comment type="caution">
    <text evidence="8">The sequence shown here is derived from an EMBL/GenBank/DDBJ whole genome shotgun (WGS) entry which is preliminary data.</text>
</comment>
<keyword evidence="3 7" id="KW-0812">Transmembrane</keyword>
<keyword evidence="4 7" id="KW-1133">Transmembrane helix</keyword>
<accession>A0A2P8DKD8</accession>
<evidence type="ECO:0000313" key="9">
    <source>
        <dbReference type="Proteomes" id="UP000240542"/>
    </source>
</evidence>
<keyword evidence="5 7" id="KW-0472">Membrane</keyword>
<dbReference type="OrthoDB" id="9805314at2"/>
<feature type="transmembrane region" description="Helical" evidence="7">
    <location>
        <begin position="6"/>
        <end position="30"/>
    </location>
</feature>
<evidence type="ECO:0000313" key="8">
    <source>
        <dbReference type="EMBL" id="PSK97674.1"/>
    </source>
</evidence>
<evidence type="ECO:0000256" key="2">
    <source>
        <dbReference type="ARBA" id="ARBA00007511"/>
    </source>
</evidence>
<feature type="transmembrane region" description="Helical" evidence="7">
    <location>
        <begin position="79"/>
        <end position="99"/>
    </location>
</feature>
<name>A0A2P8DKD8_9ACTN</name>
<evidence type="ECO:0000256" key="7">
    <source>
        <dbReference type="SAM" id="Phobius"/>
    </source>
</evidence>
<dbReference type="PANTHER" id="PTHR30238">
    <property type="entry name" value="MEMBRANE BOUND PREDICTED REDOX MODULATOR"/>
    <property type="match status" value="1"/>
</dbReference>
<dbReference type="InterPro" id="IPR005496">
    <property type="entry name" value="Integral_membrane_TerC"/>
</dbReference>
<protein>
    <submittedName>
        <fullName evidence="8">Putative tellurium resistance membrane protein TerC</fullName>
    </submittedName>
</protein>
<keyword evidence="9" id="KW-1185">Reference proteome</keyword>
<dbReference type="Pfam" id="PF03741">
    <property type="entry name" value="TerC"/>
    <property type="match status" value="1"/>
</dbReference>
<comment type="subcellular location">
    <subcellularLocation>
        <location evidence="1">Membrane</location>
        <topology evidence="1">Multi-pass membrane protein</topology>
    </subcellularLocation>
</comment>
<dbReference type="GO" id="GO:0016020">
    <property type="term" value="C:membrane"/>
    <property type="evidence" value="ECO:0007669"/>
    <property type="project" value="UniProtKB-SubCell"/>
</dbReference>
<dbReference type="PANTHER" id="PTHR30238:SF4">
    <property type="entry name" value="SLL1022 PROTEIN"/>
    <property type="match status" value="1"/>
</dbReference>
<feature type="compositionally biased region" description="Low complexity" evidence="6">
    <location>
        <begin position="254"/>
        <end position="270"/>
    </location>
</feature>
<evidence type="ECO:0000256" key="6">
    <source>
        <dbReference type="SAM" id="MobiDB-lite"/>
    </source>
</evidence>
<reference evidence="8 9" key="1">
    <citation type="submission" date="2018-03" db="EMBL/GenBank/DDBJ databases">
        <title>Genomic Encyclopedia of Archaeal and Bacterial Type Strains, Phase II (KMG-II): from individual species to whole genera.</title>
        <authorList>
            <person name="Goeker M."/>
        </authorList>
    </citation>
    <scope>NUCLEOTIDE SEQUENCE [LARGE SCALE GENOMIC DNA]</scope>
    <source>
        <strain evidence="8 9">DSM 45312</strain>
    </source>
</reference>
<dbReference type="EMBL" id="PYGA01000007">
    <property type="protein sequence ID" value="PSK97674.1"/>
    <property type="molecule type" value="Genomic_DNA"/>
</dbReference>
<feature type="transmembrane region" description="Helical" evidence="7">
    <location>
        <begin position="212"/>
        <end position="230"/>
    </location>
</feature>
<evidence type="ECO:0000256" key="1">
    <source>
        <dbReference type="ARBA" id="ARBA00004141"/>
    </source>
</evidence>
<comment type="similarity">
    <text evidence="2">Belongs to the TerC family.</text>
</comment>
<gene>
    <name evidence="8" type="ORF">CLV63_10762</name>
</gene>
<dbReference type="AlphaFoldDB" id="A0A2P8DKD8"/>
<dbReference type="Proteomes" id="UP000240542">
    <property type="component" value="Unassembled WGS sequence"/>
</dbReference>
<feature type="transmembrane region" description="Helical" evidence="7">
    <location>
        <begin position="120"/>
        <end position="147"/>
    </location>
</feature>
<dbReference type="RefSeq" id="WP_106583023.1">
    <property type="nucleotide sequence ID" value="NZ_PYGA01000007.1"/>
</dbReference>
<feature type="transmembrane region" description="Helical" evidence="7">
    <location>
        <begin position="51"/>
        <end position="73"/>
    </location>
</feature>
<feature type="transmembrane region" description="Helical" evidence="7">
    <location>
        <begin position="186"/>
        <end position="206"/>
    </location>
</feature>